<reference evidence="1 2" key="1">
    <citation type="submission" date="2019-04" db="EMBL/GenBank/DDBJ databases">
        <title>Fungal friends and foes A comparative genomics study of 23 Aspergillus species from section Flavi.</title>
        <authorList>
            <consortium name="DOE Joint Genome Institute"/>
            <person name="Kjaerbolling I."/>
            <person name="Vesth T.C."/>
            <person name="Frisvad J.C."/>
            <person name="Nybo J.L."/>
            <person name="Theobald S."/>
            <person name="Kildgaard S."/>
            <person name="Petersen T.I."/>
            <person name="Kuo A."/>
            <person name="Sato A."/>
            <person name="Lyhne E.K."/>
            <person name="Kogle M.E."/>
            <person name="Wiebenga A."/>
            <person name="Kun R.S."/>
            <person name="Lubbers R.J."/>
            <person name="Makela M.R."/>
            <person name="Barry K."/>
            <person name="Chovatia M."/>
            <person name="Clum A."/>
            <person name="Daum C."/>
            <person name="Haridas S."/>
            <person name="He G."/>
            <person name="LaButti K."/>
            <person name="Lipzen A."/>
            <person name="Mondo S."/>
            <person name="Pangilinan J."/>
            <person name="Riley R."/>
            <person name="Salamov A."/>
            <person name="Simmons B.A."/>
            <person name="Magnuson J.K."/>
            <person name="Henrissat B."/>
            <person name="Mortensen U.H."/>
            <person name="Larsen T.O."/>
            <person name="De vries R.P."/>
            <person name="Grigoriev I.V."/>
            <person name="Machida M."/>
            <person name="Baker S.E."/>
            <person name="Andersen M.R."/>
        </authorList>
    </citation>
    <scope>NUCLEOTIDE SEQUENCE [LARGE SCALE GENOMIC DNA]</scope>
    <source>
        <strain evidence="1 2">CBS 126849</strain>
    </source>
</reference>
<dbReference type="EMBL" id="ML733391">
    <property type="protein sequence ID" value="KAB8226672.1"/>
    <property type="molecule type" value="Genomic_DNA"/>
</dbReference>
<dbReference type="Proteomes" id="UP000326799">
    <property type="component" value="Unassembled WGS sequence"/>
</dbReference>
<gene>
    <name evidence="1" type="ORF">BDV33DRAFT_3513</name>
</gene>
<protein>
    <submittedName>
        <fullName evidence="1">Uncharacterized protein</fullName>
    </submittedName>
</protein>
<dbReference type="AlphaFoldDB" id="A0A5N6F9W2"/>
<proteinExistence type="predicted"/>
<evidence type="ECO:0000313" key="1">
    <source>
        <dbReference type="EMBL" id="KAB8226672.1"/>
    </source>
</evidence>
<accession>A0A5N6F9W2</accession>
<name>A0A5N6F9W2_9EURO</name>
<keyword evidence="2" id="KW-1185">Reference proteome</keyword>
<organism evidence="1 2">
    <name type="scientific">Aspergillus novoparasiticus</name>
    <dbReference type="NCBI Taxonomy" id="986946"/>
    <lineage>
        <taxon>Eukaryota</taxon>
        <taxon>Fungi</taxon>
        <taxon>Dikarya</taxon>
        <taxon>Ascomycota</taxon>
        <taxon>Pezizomycotina</taxon>
        <taxon>Eurotiomycetes</taxon>
        <taxon>Eurotiomycetidae</taxon>
        <taxon>Eurotiales</taxon>
        <taxon>Aspergillaceae</taxon>
        <taxon>Aspergillus</taxon>
        <taxon>Aspergillus subgen. Circumdati</taxon>
    </lineage>
</organism>
<sequence length="153" mass="17719">MNGLYRATAVYTLDRYYQHSSAGRKDSMTCQYLQPSSHNPLTPFVSPSGMQTSVWIQPHQLTVKQRNKETRNQQRICNNSSSGINLRMNHHRPLHNTQTGNPETGTAHKDGSTLAIWQFTLYHFYLSRLHFVLHEEIAIILHFLTRRSICDHS</sequence>
<evidence type="ECO:0000313" key="2">
    <source>
        <dbReference type="Proteomes" id="UP000326799"/>
    </source>
</evidence>